<organism evidence="2 3">
    <name type="scientific">Capsicum baccatum</name>
    <name type="common">Peruvian pepper</name>
    <dbReference type="NCBI Taxonomy" id="33114"/>
    <lineage>
        <taxon>Eukaryota</taxon>
        <taxon>Viridiplantae</taxon>
        <taxon>Streptophyta</taxon>
        <taxon>Embryophyta</taxon>
        <taxon>Tracheophyta</taxon>
        <taxon>Spermatophyta</taxon>
        <taxon>Magnoliopsida</taxon>
        <taxon>eudicotyledons</taxon>
        <taxon>Gunneridae</taxon>
        <taxon>Pentapetalae</taxon>
        <taxon>asterids</taxon>
        <taxon>lamiids</taxon>
        <taxon>Solanales</taxon>
        <taxon>Solanaceae</taxon>
        <taxon>Solanoideae</taxon>
        <taxon>Capsiceae</taxon>
        <taxon>Capsicum</taxon>
    </lineage>
</organism>
<keyword evidence="3" id="KW-1185">Reference proteome</keyword>
<feature type="coiled-coil region" evidence="1">
    <location>
        <begin position="71"/>
        <end position="98"/>
    </location>
</feature>
<accession>A0A2G2VTW7</accession>
<evidence type="ECO:0000313" key="2">
    <source>
        <dbReference type="EMBL" id="PHT36393.1"/>
    </source>
</evidence>
<evidence type="ECO:0000256" key="1">
    <source>
        <dbReference type="SAM" id="Coils"/>
    </source>
</evidence>
<sequence length="150" mass="17056">MEAVIATALGSSDDSSEDQELDINSMYFDVVGGTKRRCVYGLGSQASTLYKDQNSVKLANLVSDHIVEECIKILKKEVSQMRENQERVLQERVEAEVQHRVEQEVSRLRQQSDDRFKSMEEQWSRMMSDMALSSCSFSNPTLPNRDSVNA</sequence>
<dbReference type="EMBL" id="MLFT02000010">
    <property type="protein sequence ID" value="PHT36393.1"/>
    <property type="molecule type" value="Genomic_DNA"/>
</dbReference>
<keyword evidence="1" id="KW-0175">Coiled coil</keyword>
<dbReference type="Proteomes" id="UP000224567">
    <property type="component" value="Unassembled WGS sequence"/>
</dbReference>
<dbReference type="AlphaFoldDB" id="A0A2G2VTW7"/>
<gene>
    <name evidence="2" type="ORF">CQW23_24093</name>
</gene>
<comment type="caution">
    <text evidence="2">The sequence shown here is derived from an EMBL/GenBank/DDBJ whole genome shotgun (WGS) entry which is preliminary data.</text>
</comment>
<name>A0A2G2VTW7_CAPBA</name>
<evidence type="ECO:0000313" key="3">
    <source>
        <dbReference type="Proteomes" id="UP000224567"/>
    </source>
</evidence>
<proteinExistence type="predicted"/>
<protein>
    <submittedName>
        <fullName evidence="2">Uncharacterized protein</fullName>
    </submittedName>
</protein>
<reference evidence="3" key="2">
    <citation type="journal article" date="2017" name="J. Anim. Genet.">
        <title>Multiple reference genome sequences of hot pepper reveal the massive evolution of plant disease resistance genes by retroduplication.</title>
        <authorList>
            <person name="Kim S."/>
            <person name="Park J."/>
            <person name="Yeom S.-I."/>
            <person name="Kim Y.-M."/>
            <person name="Seo E."/>
            <person name="Kim K.-T."/>
            <person name="Kim M.-S."/>
            <person name="Lee J.M."/>
            <person name="Cheong K."/>
            <person name="Shin H.-S."/>
            <person name="Kim S.-B."/>
            <person name="Han K."/>
            <person name="Lee J."/>
            <person name="Park M."/>
            <person name="Lee H.-A."/>
            <person name="Lee H.-Y."/>
            <person name="Lee Y."/>
            <person name="Oh S."/>
            <person name="Lee J.H."/>
            <person name="Choi E."/>
            <person name="Choi E."/>
            <person name="Lee S.E."/>
            <person name="Jeon J."/>
            <person name="Kim H."/>
            <person name="Choi G."/>
            <person name="Song H."/>
            <person name="Lee J."/>
            <person name="Lee S.-C."/>
            <person name="Kwon J.-K."/>
            <person name="Lee H.-Y."/>
            <person name="Koo N."/>
            <person name="Hong Y."/>
            <person name="Kim R.W."/>
            <person name="Kang W.-H."/>
            <person name="Huh J.H."/>
            <person name="Kang B.-C."/>
            <person name="Yang T.-J."/>
            <person name="Lee Y.-H."/>
            <person name="Bennetzen J.L."/>
            <person name="Choi D."/>
        </authorList>
    </citation>
    <scope>NUCLEOTIDE SEQUENCE [LARGE SCALE GENOMIC DNA]</scope>
    <source>
        <strain evidence="3">cv. PBC81</strain>
    </source>
</reference>
<dbReference type="OrthoDB" id="1305418at2759"/>
<reference evidence="2 3" key="1">
    <citation type="journal article" date="2017" name="Genome Biol.">
        <title>New reference genome sequences of hot pepper reveal the massive evolution of plant disease-resistance genes by retroduplication.</title>
        <authorList>
            <person name="Kim S."/>
            <person name="Park J."/>
            <person name="Yeom S.I."/>
            <person name="Kim Y.M."/>
            <person name="Seo E."/>
            <person name="Kim K.T."/>
            <person name="Kim M.S."/>
            <person name="Lee J.M."/>
            <person name="Cheong K."/>
            <person name="Shin H.S."/>
            <person name="Kim S.B."/>
            <person name="Han K."/>
            <person name="Lee J."/>
            <person name="Park M."/>
            <person name="Lee H.A."/>
            <person name="Lee H.Y."/>
            <person name="Lee Y."/>
            <person name="Oh S."/>
            <person name="Lee J.H."/>
            <person name="Choi E."/>
            <person name="Choi E."/>
            <person name="Lee S.E."/>
            <person name="Jeon J."/>
            <person name="Kim H."/>
            <person name="Choi G."/>
            <person name="Song H."/>
            <person name="Lee J."/>
            <person name="Lee S.C."/>
            <person name="Kwon J.K."/>
            <person name="Lee H.Y."/>
            <person name="Koo N."/>
            <person name="Hong Y."/>
            <person name="Kim R.W."/>
            <person name="Kang W.H."/>
            <person name="Huh J.H."/>
            <person name="Kang B.C."/>
            <person name="Yang T.J."/>
            <person name="Lee Y.H."/>
            <person name="Bennetzen J.L."/>
            <person name="Choi D."/>
        </authorList>
    </citation>
    <scope>NUCLEOTIDE SEQUENCE [LARGE SCALE GENOMIC DNA]</scope>
    <source>
        <strain evidence="3">cv. PBC81</strain>
    </source>
</reference>